<keyword evidence="1" id="KW-1133">Transmembrane helix</keyword>
<name>A0AAE0NQW5_9PEZI</name>
<gene>
    <name evidence="2" type="ORF">B0H63DRAFT_560325</name>
</gene>
<feature type="transmembrane region" description="Helical" evidence="1">
    <location>
        <begin position="503"/>
        <end position="525"/>
    </location>
</feature>
<dbReference type="PANTHER" id="PTHR37544:SF3">
    <property type="entry name" value="SPRAY"/>
    <property type="match status" value="1"/>
</dbReference>
<accession>A0AAE0NQW5</accession>
<dbReference type="EMBL" id="JAULSW010000004">
    <property type="protein sequence ID" value="KAK3385815.1"/>
    <property type="molecule type" value="Genomic_DNA"/>
</dbReference>
<reference evidence="2" key="2">
    <citation type="submission" date="2023-06" db="EMBL/GenBank/DDBJ databases">
        <authorList>
            <consortium name="Lawrence Berkeley National Laboratory"/>
            <person name="Haridas S."/>
            <person name="Hensen N."/>
            <person name="Bonometti L."/>
            <person name="Westerberg I."/>
            <person name="Brannstrom I.O."/>
            <person name="Guillou S."/>
            <person name="Cros-Aarteil S."/>
            <person name="Calhoun S."/>
            <person name="Kuo A."/>
            <person name="Mondo S."/>
            <person name="Pangilinan J."/>
            <person name="Riley R."/>
            <person name="LaButti K."/>
            <person name="Andreopoulos B."/>
            <person name="Lipzen A."/>
            <person name="Chen C."/>
            <person name="Yanf M."/>
            <person name="Daum C."/>
            <person name="Ng V."/>
            <person name="Clum A."/>
            <person name="Steindorff A."/>
            <person name="Ohm R."/>
            <person name="Martin F."/>
            <person name="Silar P."/>
            <person name="Natvig D."/>
            <person name="Lalanne C."/>
            <person name="Gautier V."/>
            <person name="Ament-velasquez S.L."/>
            <person name="Kruys A."/>
            <person name="Hutchinson M.I."/>
            <person name="Powell A.J."/>
            <person name="Barry K."/>
            <person name="Miller A.N."/>
            <person name="Grigoriev I.V."/>
            <person name="Debuchy R."/>
            <person name="Gladieux P."/>
            <person name="Thoren M.H."/>
            <person name="Johannesson H."/>
        </authorList>
    </citation>
    <scope>NUCLEOTIDE SEQUENCE</scope>
    <source>
        <strain evidence="2">CBS 232.78</strain>
    </source>
</reference>
<reference evidence="2" key="1">
    <citation type="journal article" date="2023" name="Mol. Phylogenet. Evol.">
        <title>Genome-scale phylogeny and comparative genomics of the fungal order Sordariales.</title>
        <authorList>
            <person name="Hensen N."/>
            <person name="Bonometti L."/>
            <person name="Westerberg I."/>
            <person name="Brannstrom I.O."/>
            <person name="Guillou S."/>
            <person name="Cros-Aarteil S."/>
            <person name="Calhoun S."/>
            <person name="Haridas S."/>
            <person name="Kuo A."/>
            <person name="Mondo S."/>
            <person name="Pangilinan J."/>
            <person name="Riley R."/>
            <person name="LaButti K."/>
            <person name="Andreopoulos B."/>
            <person name="Lipzen A."/>
            <person name="Chen C."/>
            <person name="Yan M."/>
            <person name="Daum C."/>
            <person name="Ng V."/>
            <person name="Clum A."/>
            <person name="Steindorff A."/>
            <person name="Ohm R.A."/>
            <person name="Martin F."/>
            <person name="Silar P."/>
            <person name="Natvig D.O."/>
            <person name="Lalanne C."/>
            <person name="Gautier V."/>
            <person name="Ament-Velasquez S.L."/>
            <person name="Kruys A."/>
            <person name="Hutchinson M.I."/>
            <person name="Powell A.J."/>
            <person name="Barry K."/>
            <person name="Miller A.N."/>
            <person name="Grigoriev I.V."/>
            <person name="Debuchy R."/>
            <person name="Gladieux P."/>
            <person name="Hiltunen Thoren M."/>
            <person name="Johannesson H."/>
        </authorList>
    </citation>
    <scope>NUCLEOTIDE SEQUENCE</scope>
    <source>
        <strain evidence="2">CBS 232.78</strain>
    </source>
</reference>
<organism evidence="2 3">
    <name type="scientific">Podospora didyma</name>
    <dbReference type="NCBI Taxonomy" id="330526"/>
    <lineage>
        <taxon>Eukaryota</taxon>
        <taxon>Fungi</taxon>
        <taxon>Dikarya</taxon>
        <taxon>Ascomycota</taxon>
        <taxon>Pezizomycotina</taxon>
        <taxon>Sordariomycetes</taxon>
        <taxon>Sordariomycetidae</taxon>
        <taxon>Sordariales</taxon>
        <taxon>Podosporaceae</taxon>
        <taxon>Podospora</taxon>
    </lineage>
</organism>
<protein>
    <submittedName>
        <fullName evidence="2">Uncharacterized protein</fullName>
    </submittedName>
</protein>
<dbReference type="Proteomes" id="UP001285441">
    <property type="component" value="Unassembled WGS sequence"/>
</dbReference>
<dbReference type="AlphaFoldDB" id="A0AAE0NQW5"/>
<keyword evidence="1" id="KW-0812">Transmembrane</keyword>
<keyword evidence="3" id="KW-1185">Reference proteome</keyword>
<comment type="caution">
    <text evidence="2">The sequence shown here is derived from an EMBL/GenBank/DDBJ whole genome shotgun (WGS) entry which is preliminary data.</text>
</comment>
<evidence type="ECO:0000256" key="1">
    <source>
        <dbReference type="SAM" id="Phobius"/>
    </source>
</evidence>
<sequence length="574" mass="63999">MFPVRVTSSSYFELEVPAMHPDSNNDGAGTFPAASPYLSRFHTITRSSATPFHPSVVVPVATTTTLVNGGIFTEFPGPIPPGAEAAFFNLRTEGNYLMASVIPVLLGTLFSIPLQVFSSSLSSILPFRALGYWCGALAEDSLFLSRSHSFLMSPIISWRFLRRFRDPLPLMNTLVVSLSMILVPLSSEVIRLEFTTECGKNKLQMPPFQESSCAFGLRKVGTPMRVAEGLLVTIAILVIGIGLVLARWRTGVAAEPWSIASMASLLSKHEGGLRSLVRSIPSSAGGEKTRAASDEGRRFRLGFDKAEVPDRDSRNQPRYGIVEVITPAKDNKPIQPTVRDPPTRKPVVPPSWKRPWYITATTKEHIIQVIALVTTNLLILILYYENTILDTPFEAFMDSQSFGVRISVYSLWHCRQWVLGLLFLSSTNGWQQAPSRQNLDPPLASLPRLCGPLAPTRIHLHQARYLILQHSRRRSPGEFTPILFSNIPFRNTVTWKMHEPCTWMAIGILAYMVLVLLASLYLTWFKKERLDMPMKPDTIAGCMYYLSDSAMLDDFEGLSFAEDEREGQTCEPDG</sequence>
<proteinExistence type="predicted"/>
<feature type="transmembrane region" description="Helical" evidence="1">
    <location>
        <begin position="226"/>
        <end position="246"/>
    </location>
</feature>
<dbReference type="PANTHER" id="PTHR37544">
    <property type="entry name" value="SPRAY-RELATED"/>
    <property type="match status" value="1"/>
</dbReference>
<evidence type="ECO:0000313" key="3">
    <source>
        <dbReference type="Proteomes" id="UP001285441"/>
    </source>
</evidence>
<feature type="transmembrane region" description="Helical" evidence="1">
    <location>
        <begin position="96"/>
        <end position="117"/>
    </location>
</feature>
<feature type="transmembrane region" description="Helical" evidence="1">
    <location>
        <begin position="366"/>
        <end position="384"/>
    </location>
</feature>
<evidence type="ECO:0000313" key="2">
    <source>
        <dbReference type="EMBL" id="KAK3385815.1"/>
    </source>
</evidence>
<dbReference type="Pfam" id="PF11915">
    <property type="entry name" value="DUF3433"/>
    <property type="match status" value="1"/>
</dbReference>
<dbReference type="InterPro" id="IPR021840">
    <property type="entry name" value="DUF3433"/>
</dbReference>
<keyword evidence="1" id="KW-0472">Membrane</keyword>